<dbReference type="Proteomes" id="UP000828390">
    <property type="component" value="Unassembled WGS sequence"/>
</dbReference>
<reference evidence="2" key="2">
    <citation type="submission" date="2020-11" db="EMBL/GenBank/DDBJ databases">
        <authorList>
            <person name="McCartney M.A."/>
            <person name="Auch B."/>
            <person name="Kono T."/>
            <person name="Mallez S."/>
            <person name="Becker A."/>
            <person name="Gohl D.M."/>
            <person name="Silverstein K.A.T."/>
            <person name="Koren S."/>
            <person name="Bechman K.B."/>
            <person name="Herman A."/>
            <person name="Abrahante J.E."/>
            <person name="Garbe J."/>
        </authorList>
    </citation>
    <scope>NUCLEOTIDE SEQUENCE</scope>
    <source>
        <strain evidence="2">Duluth1</strain>
        <tissue evidence="2">Whole animal</tissue>
    </source>
</reference>
<accession>A0A9D3YZZ4</accession>
<feature type="compositionally biased region" description="Polar residues" evidence="1">
    <location>
        <begin position="12"/>
        <end position="24"/>
    </location>
</feature>
<organism evidence="2 3">
    <name type="scientific">Dreissena polymorpha</name>
    <name type="common">Zebra mussel</name>
    <name type="synonym">Mytilus polymorpha</name>
    <dbReference type="NCBI Taxonomy" id="45954"/>
    <lineage>
        <taxon>Eukaryota</taxon>
        <taxon>Metazoa</taxon>
        <taxon>Spiralia</taxon>
        <taxon>Lophotrochozoa</taxon>
        <taxon>Mollusca</taxon>
        <taxon>Bivalvia</taxon>
        <taxon>Autobranchia</taxon>
        <taxon>Heteroconchia</taxon>
        <taxon>Euheterodonta</taxon>
        <taxon>Imparidentia</taxon>
        <taxon>Neoheterodontei</taxon>
        <taxon>Myida</taxon>
        <taxon>Dreissenoidea</taxon>
        <taxon>Dreissenidae</taxon>
        <taxon>Dreissena</taxon>
    </lineage>
</organism>
<evidence type="ECO:0000256" key="1">
    <source>
        <dbReference type="SAM" id="MobiDB-lite"/>
    </source>
</evidence>
<gene>
    <name evidence="2" type="ORF">DPMN_067584</name>
</gene>
<sequence>MYASFSHPAENTFKTSPFSSSNPSLETVANLPVAVTTAQSLHSFKADQVSLHKTTRTRVILFWSSRLFSFLSYYLVQSQCVDDPDASMYFMRRRRRC</sequence>
<name>A0A9D3YZZ4_DREPO</name>
<keyword evidence="3" id="KW-1185">Reference proteome</keyword>
<feature type="region of interest" description="Disordered" evidence="1">
    <location>
        <begin position="1"/>
        <end position="24"/>
    </location>
</feature>
<dbReference type="EMBL" id="JAIWYP010000014">
    <property type="protein sequence ID" value="KAH3708145.1"/>
    <property type="molecule type" value="Genomic_DNA"/>
</dbReference>
<comment type="caution">
    <text evidence="2">The sequence shown here is derived from an EMBL/GenBank/DDBJ whole genome shotgun (WGS) entry which is preliminary data.</text>
</comment>
<evidence type="ECO:0000313" key="3">
    <source>
        <dbReference type="Proteomes" id="UP000828390"/>
    </source>
</evidence>
<reference evidence="2" key="1">
    <citation type="journal article" date="2019" name="bioRxiv">
        <title>The Genome of the Zebra Mussel, Dreissena polymorpha: A Resource for Invasive Species Research.</title>
        <authorList>
            <person name="McCartney M.A."/>
            <person name="Auch B."/>
            <person name="Kono T."/>
            <person name="Mallez S."/>
            <person name="Zhang Y."/>
            <person name="Obille A."/>
            <person name="Becker A."/>
            <person name="Abrahante J.E."/>
            <person name="Garbe J."/>
            <person name="Badalamenti J.P."/>
            <person name="Herman A."/>
            <person name="Mangelson H."/>
            <person name="Liachko I."/>
            <person name="Sullivan S."/>
            <person name="Sone E.D."/>
            <person name="Koren S."/>
            <person name="Silverstein K.A.T."/>
            <person name="Beckman K.B."/>
            <person name="Gohl D.M."/>
        </authorList>
    </citation>
    <scope>NUCLEOTIDE SEQUENCE</scope>
    <source>
        <strain evidence="2">Duluth1</strain>
        <tissue evidence="2">Whole animal</tissue>
    </source>
</reference>
<evidence type="ECO:0000313" key="2">
    <source>
        <dbReference type="EMBL" id="KAH3708145.1"/>
    </source>
</evidence>
<protein>
    <submittedName>
        <fullName evidence="2">Uncharacterized protein</fullName>
    </submittedName>
</protein>
<dbReference type="AlphaFoldDB" id="A0A9D3YZZ4"/>
<proteinExistence type="predicted"/>